<evidence type="ECO:0000256" key="4">
    <source>
        <dbReference type="ARBA" id="ARBA00022801"/>
    </source>
</evidence>
<name>A0A553NDH3_TIGCA</name>
<comment type="caution">
    <text evidence="15">The sequence shown here is derived from an EMBL/GenBank/DDBJ whole genome shotgun (WGS) entry which is preliminary data.</text>
</comment>
<evidence type="ECO:0000259" key="12">
    <source>
        <dbReference type="PROSITE" id="PS50158"/>
    </source>
</evidence>
<dbReference type="EMBL" id="VCGU01000458">
    <property type="protein sequence ID" value="TRY63501.1"/>
    <property type="molecule type" value="Genomic_DNA"/>
</dbReference>
<feature type="domain" description="CCHC-type" evidence="12">
    <location>
        <begin position="635"/>
        <end position="650"/>
    </location>
</feature>
<keyword evidence="3 10" id="KW-0547">Nucleotide-binding</keyword>
<keyword evidence="8" id="KW-0863">Zinc-finger</keyword>
<evidence type="ECO:0000256" key="10">
    <source>
        <dbReference type="RuleBase" id="RU000492"/>
    </source>
</evidence>
<dbReference type="Gene3D" id="3.30.1370.10">
    <property type="entry name" value="K Homology domain, type 1"/>
    <property type="match status" value="1"/>
</dbReference>
<dbReference type="GO" id="GO:0003723">
    <property type="term" value="F:RNA binding"/>
    <property type="evidence" value="ECO:0007669"/>
    <property type="project" value="UniProtKB-UniRule"/>
</dbReference>
<evidence type="ECO:0000256" key="3">
    <source>
        <dbReference type="ARBA" id="ARBA00022741"/>
    </source>
</evidence>
<sequence>MEPSWDDPQGQEESRGWPLESNKEHGSDAGSSGRGQRTRGRGSRGRGDGPMGGVGRNITKDTMEVKSRDVGKLIGSRGCQIQEFRRVSGARIQVGEESDDRLLPFTCVMLSGEPAQIEKARQLIEDHLGYHKFDAVPDPEMLAQESETIDWTQLVKDHEEMQKQRWAQLPPLIKNFYTEHPEVAAMSDVEVEQFRLENNNIVVSNFDEASPTPLMKPCSRFEHAFHRFPDILATIAAQKFPRPSPIQAQGWPYLLSGQDLIGIAQTGTGKTLAFLMPCFIHIDNQPTPRHARGGPNVLVLSPTRELALQIASEVKKYEYHGIKSVCIYGGGDRRQQMKTVTAGVEIIIATPGRLNDLVEAEIINVESITYLVLDEADRMLDMGFEPQIRKILLDIRPDRQTVMTSATWPPGVRRLANTYMTDPVTVFIGSLDLAAVHSVTQHVLFAEGDEEKRRYLMDFFEQLESDDKVIVFVGKKARADDIASDLSLQNVVCQSIHGDREQSDREQALLDLKTGEVKILIATDVASRGIDIEDITYVFNYDFPRNIEEYVHRVGRTGRAGKTGTAISVMCRSDWGAAHDLIKILHEAGQEIPNELTNMAERFKKMKDRQMEERGAGGGRGYGGGGNGRGGGSGCFRCGEEGHFSRDCPSGGGRGRGGGGGRGRGGGRPRW</sequence>
<dbReference type="EC" id="3.6.4.13" evidence="2"/>
<dbReference type="FunFam" id="3.40.50.300:FF:000008">
    <property type="entry name" value="ATP-dependent RNA helicase RhlB"/>
    <property type="match status" value="1"/>
</dbReference>
<dbReference type="InterPro" id="IPR004087">
    <property type="entry name" value="KH_dom"/>
</dbReference>
<keyword evidence="6 10" id="KW-0067">ATP-binding</keyword>
<keyword evidence="9" id="KW-0694">RNA-binding</keyword>
<dbReference type="PROSITE" id="PS50084">
    <property type="entry name" value="KH_TYPE_1"/>
    <property type="match status" value="1"/>
</dbReference>
<evidence type="ECO:0000256" key="9">
    <source>
        <dbReference type="PROSITE-ProRule" id="PRU00117"/>
    </source>
</evidence>
<dbReference type="FunFam" id="3.40.50.300:FF:000079">
    <property type="entry name" value="probable ATP-dependent RNA helicase DDX17"/>
    <property type="match status" value="1"/>
</dbReference>
<evidence type="ECO:0000313" key="15">
    <source>
        <dbReference type="EMBL" id="TRY63501.1"/>
    </source>
</evidence>
<dbReference type="Pfam" id="PF00098">
    <property type="entry name" value="zf-CCHC"/>
    <property type="match status" value="1"/>
</dbReference>
<dbReference type="Pfam" id="PF00013">
    <property type="entry name" value="KH_1"/>
    <property type="match status" value="1"/>
</dbReference>
<dbReference type="CDD" id="cd00105">
    <property type="entry name" value="KH-I"/>
    <property type="match status" value="1"/>
</dbReference>
<comment type="catalytic activity">
    <reaction evidence="7">
        <text>ATP + H2O = ADP + phosphate + H(+)</text>
        <dbReference type="Rhea" id="RHEA:13065"/>
        <dbReference type="ChEBI" id="CHEBI:15377"/>
        <dbReference type="ChEBI" id="CHEBI:15378"/>
        <dbReference type="ChEBI" id="CHEBI:30616"/>
        <dbReference type="ChEBI" id="CHEBI:43474"/>
        <dbReference type="ChEBI" id="CHEBI:456216"/>
        <dbReference type="EC" id="3.6.4.13"/>
    </reaction>
</comment>
<evidence type="ECO:0000256" key="8">
    <source>
        <dbReference type="PROSITE-ProRule" id="PRU00047"/>
    </source>
</evidence>
<dbReference type="GO" id="GO:0005524">
    <property type="term" value="F:ATP binding"/>
    <property type="evidence" value="ECO:0007669"/>
    <property type="project" value="UniProtKB-KW"/>
</dbReference>
<dbReference type="PANTHER" id="PTHR47958">
    <property type="entry name" value="ATP-DEPENDENT RNA HELICASE DBP3"/>
    <property type="match status" value="1"/>
</dbReference>
<dbReference type="InterPro" id="IPR036875">
    <property type="entry name" value="Znf_CCHC_sf"/>
</dbReference>
<dbReference type="Proteomes" id="UP000318571">
    <property type="component" value="Chromosome 10"/>
</dbReference>
<feature type="region of interest" description="Disordered" evidence="11">
    <location>
        <begin position="643"/>
        <end position="671"/>
    </location>
</feature>
<dbReference type="InterPro" id="IPR000629">
    <property type="entry name" value="RNA-helicase_DEAD-box_CS"/>
</dbReference>
<evidence type="ECO:0000256" key="6">
    <source>
        <dbReference type="ARBA" id="ARBA00022840"/>
    </source>
</evidence>
<dbReference type="CDD" id="cd18787">
    <property type="entry name" value="SF2_C_DEAD"/>
    <property type="match status" value="1"/>
</dbReference>
<evidence type="ECO:0000259" key="13">
    <source>
        <dbReference type="PROSITE" id="PS51192"/>
    </source>
</evidence>
<dbReference type="InterPro" id="IPR014001">
    <property type="entry name" value="Helicase_ATP-bd"/>
</dbReference>
<dbReference type="InterPro" id="IPR036612">
    <property type="entry name" value="KH_dom_type_1_sf"/>
</dbReference>
<dbReference type="PROSITE" id="PS51194">
    <property type="entry name" value="HELICASE_CTER"/>
    <property type="match status" value="1"/>
</dbReference>
<organism evidence="15 16">
    <name type="scientific">Tigriopus californicus</name>
    <name type="common">Marine copepod</name>
    <dbReference type="NCBI Taxonomy" id="6832"/>
    <lineage>
        <taxon>Eukaryota</taxon>
        <taxon>Metazoa</taxon>
        <taxon>Ecdysozoa</taxon>
        <taxon>Arthropoda</taxon>
        <taxon>Crustacea</taxon>
        <taxon>Multicrustacea</taxon>
        <taxon>Hexanauplia</taxon>
        <taxon>Copepoda</taxon>
        <taxon>Harpacticoida</taxon>
        <taxon>Harpacticidae</taxon>
        <taxon>Tigriopus</taxon>
    </lineage>
</organism>
<dbReference type="SUPFAM" id="SSF54791">
    <property type="entry name" value="Eukaryotic type KH-domain (KH-domain type I)"/>
    <property type="match status" value="1"/>
</dbReference>
<dbReference type="PROSITE" id="PS51192">
    <property type="entry name" value="HELICASE_ATP_BIND_1"/>
    <property type="match status" value="1"/>
</dbReference>
<keyword evidence="8" id="KW-0862">Zinc</keyword>
<dbReference type="Pfam" id="PF00270">
    <property type="entry name" value="DEAD"/>
    <property type="match status" value="1"/>
</dbReference>
<feature type="compositionally biased region" description="Gly residues" evidence="11">
    <location>
        <begin position="650"/>
        <end position="664"/>
    </location>
</feature>
<dbReference type="InterPro" id="IPR001878">
    <property type="entry name" value="Znf_CCHC"/>
</dbReference>
<dbReference type="GO" id="GO:0008270">
    <property type="term" value="F:zinc ion binding"/>
    <property type="evidence" value="ECO:0007669"/>
    <property type="project" value="UniProtKB-KW"/>
</dbReference>
<dbReference type="Pfam" id="PF00271">
    <property type="entry name" value="Helicase_C"/>
    <property type="match status" value="1"/>
</dbReference>
<feature type="region of interest" description="Disordered" evidence="11">
    <location>
        <begin position="1"/>
        <end position="64"/>
    </location>
</feature>
<dbReference type="Gene3D" id="4.10.60.10">
    <property type="entry name" value="Zinc finger, CCHC-type"/>
    <property type="match status" value="1"/>
</dbReference>
<dbReference type="STRING" id="6832.A0A553NDH3"/>
<feature type="domain" description="Helicase C-terminal" evidence="14">
    <location>
        <begin position="455"/>
        <end position="600"/>
    </location>
</feature>
<keyword evidence="16" id="KW-1185">Reference proteome</keyword>
<evidence type="ECO:0000259" key="14">
    <source>
        <dbReference type="PROSITE" id="PS51194"/>
    </source>
</evidence>
<dbReference type="SMART" id="SM00322">
    <property type="entry name" value="KH"/>
    <property type="match status" value="1"/>
</dbReference>
<feature type="domain" description="Helicase ATP-binding" evidence="13">
    <location>
        <begin position="251"/>
        <end position="426"/>
    </location>
</feature>
<dbReference type="GO" id="GO:0016787">
    <property type="term" value="F:hydrolase activity"/>
    <property type="evidence" value="ECO:0007669"/>
    <property type="project" value="UniProtKB-KW"/>
</dbReference>
<dbReference type="GO" id="GO:0010468">
    <property type="term" value="P:regulation of gene expression"/>
    <property type="evidence" value="ECO:0007669"/>
    <property type="project" value="UniProtKB-ARBA"/>
</dbReference>
<keyword evidence="5 10" id="KW-0347">Helicase</keyword>
<gene>
    <name evidence="15" type="ORF">TCAL_00400</name>
</gene>
<dbReference type="GO" id="GO:0003724">
    <property type="term" value="F:RNA helicase activity"/>
    <property type="evidence" value="ECO:0007669"/>
    <property type="project" value="UniProtKB-EC"/>
</dbReference>
<dbReference type="OMA" id="RWAKCPP"/>
<dbReference type="PROSITE" id="PS50158">
    <property type="entry name" value="ZF_CCHC"/>
    <property type="match status" value="1"/>
</dbReference>
<dbReference type="InterPro" id="IPR027417">
    <property type="entry name" value="P-loop_NTPase"/>
</dbReference>
<keyword evidence="8" id="KW-0479">Metal-binding</keyword>
<dbReference type="InterPro" id="IPR004088">
    <property type="entry name" value="KH_dom_type_1"/>
</dbReference>
<evidence type="ECO:0000313" key="16">
    <source>
        <dbReference type="Proteomes" id="UP000318571"/>
    </source>
</evidence>
<proteinExistence type="inferred from homology"/>
<evidence type="ECO:0000256" key="11">
    <source>
        <dbReference type="SAM" id="MobiDB-lite"/>
    </source>
</evidence>
<dbReference type="AlphaFoldDB" id="A0A553NDH3"/>
<dbReference type="InterPro" id="IPR011545">
    <property type="entry name" value="DEAD/DEAH_box_helicase_dom"/>
</dbReference>
<dbReference type="SUPFAM" id="SSF57756">
    <property type="entry name" value="Retrovirus zinc finger-like domains"/>
    <property type="match status" value="1"/>
</dbReference>
<dbReference type="SMART" id="SM00487">
    <property type="entry name" value="DEXDc"/>
    <property type="match status" value="1"/>
</dbReference>
<evidence type="ECO:0000256" key="1">
    <source>
        <dbReference type="ARBA" id="ARBA00010132"/>
    </source>
</evidence>
<dbReference type="Gene3D" id="3.40.50.300">
    <property type="entry name" value="P-loop containing nucleotide triphosphate hydrolases"/>
    <property type="match status" value="2"/>
</dbReference>
<dbReference type="PROSITE" id="PS00039">
    <property type="entry name" value="DEAD_ATP_HELICASE"/>
    <property type="match status" value="1"/>
</dbReference>
<comment type="similarity">
    <text evidence="1">Belongs to the DEAD box helicase family. DDX4/VASA subfamily.</text>
</comment>
<dbReference type="SUPFAM" id="SSF52540">
    <property type="entry name" value="P-loop containing nucleoside triphosphate hydrolases"/>
    <property type="match status" value="1"/>
</dbReference>
<dbReference type="InterPro" id="IPR001650">
    <property type="entry name" value="Helicase_C-like"/>
</dbReference>
<keyword evidence="4 10" id="KW-0378">Hydrolase</keyword>
<accession>A0A553NDH3</accession>
<reference evidence="15 16" key="1">
    <citation type="journal article" date="2018" name="Nat. Ecol. Evol.">
        <title>Genomic signatures of mitonuclear coevolution across populations of Tigriopus californicus.</title>
        <authorList>
            <person name="Barreto F.S."/>
            <person name="Watson E.T."/>
            <person name="Lima T.G."/>
            <person name="Willett C.S."/>
            <person name="Edmands S."/>
            <person name="Li W."/>
            <person name="Burton R.S."/>
        </authorList>
    </citation>
    <scope>NUCLEOTIDE SEQUENCE [LARGE SCALE GENOMIC DNA]</scope>
    <source>
        <strain evidence="15 16">San Diego</strain>
    </source>
</reference>
<dbReference type="SMART" id="SM00343">
    <property type="entry name" value="ZnF_C2HC"/>
    <property type="match status" value="1"/>
</dbReference>
<protein>
    <recommendedName>
        <fullName evidence="2">RNA helicase</fullName>
        <ecNumber evidence="2">3.6.4.13</ecNumber>
    </recommendedName>
</protein>
<evidence type="ECO:0000256" key="7">
    <source>
        <dbReference type="ARBA" id="ARBA00047984"/>
    </source>
</evidence>
<dbReference type="SMART" id="SM00490">
    <property type="entry name" value="HELICc"/>
    <property type="match status" value="1"/>
</dbReference>
<evidence type="ECO:0000256" key="5">
    <source>
        <dbReference type="ARBA" id="ARBA00022806"/>
    </source>
</evidence>
<evidence type="ECO:0000256" key="2">
    <source>
        <dbReference type="ARBA" id="ARBA00012552"/>
    </source>
</evidence>